<sequence length="50" mass="5538">MSYTCSTCDDSFKSAAGVTQHVALHHNTCAVCDDSFDETDELREHIHATH</sequence>
<dbReference type="RefSeq" id="WP_175529272.1">
    <property type="nucleotide sequence ID" value="NZ_FNFE01000002.1"/>
</dbReference>
<dbReference type="EMBL" id="FNFE01000002">
    <property type="protein sequence ID" value="SDK01865.1"/>
    <property type="molecule type" value="Genomic_DNA"/>
</dbReference>
<dbReference type="SUPFAM" id="SSF57667">
    <property type="entry name" value="beta-beta-alpha zinc fingers"/>
    <property type="match status" value="1"/>
</dbReference>
<keyword evidence="3" id="KW-1185">Reference proteome</keyword>
<organism evidence="2 3">
    <name type="scientific">Natronorubrum texcoconense</name>
    <dbReference type="NCBI Taxonomy" id="1095776"/>
    <lineage>
        <taxon>Archaea</taxon>
        <taxon>Methanobacteriati</taxon>
        <taxon>Methanobacteriota</taxon>
        <taxon>Stenosarchaea group</taxon>
        <taxon>Halobacteria</taxon>
        <taxon>Halobacteriales</taxon>
        <taxon>Natrialbaceae</taxon>
        <taxon>Natronorubrum</taxon>
    </lineage>
</organism>
<dbReference type="Gene3D" id="3.30.160.60">
    <property type="entry name" value="Classic Zinc Finger"/>
    <property type="match status" value="1"/>
</dbReference>
<name>A0A1G8YI58_9EURY</name>
<proteinExistence type="predicted"/>
<gene>
    <name evidence="2" type="ORF">SAMN04515672_2154</name>
</gene>
<dbReference type="AlphaFoldDB" id="A0A1G8YI58"/>
<reference evidence="3" key="1">
    <citation type="submission" date="2016-10" db="EMBL/GenBank/DDBJ databases">
        <authorList>
            <person name="Varghese N."/>
            <person name="Submissions S."/>
        </authorList>
    </citation>
    <scope>NUCLEOTIDE SEQUENCE [LARGE SCALE GENOMIC DNA]</scope>
    <source>
        <strain evidence="3">B4,CECT 8067,JCM 17497</strain>
    </source>
</reference>
<evidence type="ECO:0000313" key="3">
    <source>
        <dbReference type="Proteomes" id="UP000198882"/>
    </source>
</evidence>
<accession>A0A1G8YI58</accession>
<protein>
    <recommendedName>
        <fullName evidence="1">C2H2-type domain-containing protein</fullName>
    </recommendedName>
</protein>
<dbReference type="OrthoDB" id="189688at2157"/>
<dbReference type="Proteomes" id="UP000198882">
    <property type="component" value="Unassembled WGS sequence"/>
</dbReference>
<dbReference type="SMART" id="SM00355">
    <property type="entry name" value="ZnF_C2H2"/>
    <property type="match status" value="2"/>
</dbReference>
<dbReference type="PROSITE" id="PS00028">
    <property type="entry name" value="ZINC_FINGER_C2H2_1"/>
    <property type="match status" value="1"/>
</dbReference>
<feature type="domain" description="C2H2-type" evidence="1">
    <location>
        <begin position="3"/>
        <end position="25"/>
    </location>
</feature>
<dbReference type="InterPro" id="IPR036236">
    <property type="entry name" value="Znf_C2H2_sf"/>
</dbReference>
<evidence type="ECO:0000259" key="1">
    <source>
        <dbReference type="PROSITE" id="PS50157"/>
    </source>
</evidence>
<dbReference type="PROSITE" id="PS50157">
    <property type="entry name" value="ZINC_FINGER_C2H2_2"/>
    <property type="match status" value="2"/>
</dbReference>
<dbReference type="Pfam" id="PF13894">
    <property type="entry name" value="zf-C2H2_4"/>
    <property type="match status" value="1"/>
</dbReference>
<feature type="domain" description="C2H2-type" evidence="1">
    <location>
        <begin position="27"/>
        <end position="50"/>
    </location>
</feature>
<dbReference type="InterPro" id="IPR013087">
    <property type="entry name" value="Znf_C2H2_type"/>
</dbReference>
<evidence type="ECO:0000313" key="2">
    <source>
        <dbReference type="EMBL" id="SDK01865.1"/>
    </source>
</evidence>